<accession>A0A5B6V989</accession>
<dbReference type="PANTHER" id="PTHR48475">
    <property type="entry name" value="RIBONUCLEASE H"/>
    <property type="match status" value="1"/>
</dbReference>
<dbReference type="EMBL" id="SMMG02000007">
    <property type="protein sequence ID" value="KAA3465613.1"/>
    <property type="molecule type" value="Genomic_DNA"/>
</dbReference>
<dbReference type="AlphaFoldDB" id="A0A5B6V989"/>
<proteinExistence type="predicted"/>
<comment type="caution">
    <text evidence="2">The sequence shown here is derived from an EMBL/GenBank/DDBJ whole genome shotgun (WGS) entry which is preliminary data.</text>
</comment>
<protein>
    <submittedName>
        <fullName evidence="2">Rve domain-containing protein/RVT_3 domain-containing protein</fullName>
    </submittedName>
</protein>
<sequence>MYYVNKVLQHGELKYTNIEKCIYSLIIAACKLCPYFQAHPISMVTNQPMKEADTLGRITKWNIELVEFRMDFTLGTTIKGQMLVDFLVECSFERNEDTSVSAPARRQKLDHPHRFPARGKANT</sequence>
<name>A0A5B6V989_9ROSI</name>
<reference evidence="3" key="1">
    <citation type="journal article" date="2019" name="Plant Biotechnol. J.">
        <title>Genome sequencing of the Australian wild diploid species Gossypium australe highlights disease resistance and delayed gland morphogenesis.</title>
        <authorList>
            <person name="Cai Y."/>
            <person name="Cai X."/>
            <person name="Wang Q."/>
            <person name="Wang P."/>
            <person name="Zhang Y."/>
            <person name="Cai C."/>
            <person name="Xu Y."/>
            <person name="Wang K."/>
            <person name="Zhou Z."/>
            <person name="Wang C."/>
            <person name="Geng S."/>
            <person name="Li B."/>
            <person name="Dong Q."/>
            <person name="Hou Y."/>
            <person name="Wang H."/>
            <person name="Ai P."/>
            <person name="Liu Z."/>
            <person name="Yi F."/>
            <person name="Sun M."/>
            <person name="An G."/>
            <person name="Cheng J."/>
            <person name="Zhang Y."/>
            <person name="Shi Q."/>
            <person name="Xie Y."/>
            <person name="Shi X."/>
            <person name="Chang Y."/>
            <person name="Huang F."/>
            <person name="Chen Y."/>
            <person name="Hong S."/>
            <person name="Mi L."/>
            <person name="Sun Q."/>
            <person name="Zhang L."/>
            <person name="Zhou B."/>
            <person name="Peng R."/>
            <person name="Zhang X."/>
            <person name="Liu F."/>
        </authorList>
    </citation>
    <scope>NUCLEOTIDE SEQUENCE [LARGE SCALE GENOMIC DNA]</scope>
    <source>
        <strain evidence="3">cv. PA1801</strain>
    </source>
</reference>
<evidence type="ECO:0000313" key="3">
    <source>
        <dbReference type="Proteomes" id="UP000325315"/>
    </source>
</evidence>
<organism evidence="2 3">
    <name type="scientific">Gossypium australe</name>
    <dbReference type="NCBI Taxonomy" id="47621"/>
    <lineage>
        <taxon>Eukaryota</taxon>
        <taxon>Viridiplantae</taxon>
        <taxon>Streptophyta</taxon>
        <taxon>Embryophyta</taxon>
        <taxon>Tracheophyta</taxon>
        <taxon>Spermatophyta</taxon>
        <taxon>Magnoliopsida</taxon>
        <taxon>eudicotyledons</taxon>
        <taxon>Gunneridae</taxon>
        <taxon>Pentapetalae</taxon>
        <taxon>rosids</taxon>
        <taxon>malvids</taxon>
        <taxon>Malvales</taxon>
        <taxon>Malvaceae</taxon>
        <taxon>Malvoideae</taxon>
        <taxon>Gossypium</taxon>
    </lineage>
</organism>
<dbReference type="OrthoDB" id="1730596at2759"/>
<evidence type="ECO:0000256" key="1">
    <source>
        <dbReference type="SAM" id="MobiDB-lite"/>
    </source>
</evidence>
<keyword evidence="3" id="KW-1185">Reference proteome</keyword>
<dbReference type="PANTHER" id="PTHR48475:SF2">
    <property type="entry name" value="RIBONUCLEASE H"/>
    <property type="match status" value="1"/>
</dbReference>
<dbReference type="Proteomes" id="UP000325315">
    <property type="component" value="Unassembled WGS sequence"/>
</dbReference>
<gene>
    <name evidence="2" type="ORF">EPI10_000763</name>
</gene>
<feature type="region of interest" description="Disordered" evidence="1">
    <location>
        <begin position="95"/>
        <end position="123"/>
    </location>
</feature>
<evidence type="ECO:0000313" key="2">
    <source>
        <dbReference type="EMBL" id="KAA3465613.1"/>
    </source>
</evidence>